<dbReference type="eggNOG" id="COG1413">
    <property type="taxonomic scope" value="Bacteria"/>
</dbReference>
<dbReference type="GO" id="GO:0016491">
    <property type="term" value="F:oxidoreductase activity"/>
    <property type="evidence" value="ECO:0007669"/>
    <property type="project" value="TreeGrafter"/>
</dbReference>
<dbReference type="Proteomes" id="UP000003959">
    <property type="component" value="Unassembled WGS sequence"/>
</dbReference>
<protein>
    <recommendedName>
        <fullName evidence="5">HEAT repeat domain-containing protein</fullName>
    </recommendedName>
</protein>
<evidence type="ECO:0000313" key="3">
    <source>
        <dbReference type="EMBL" id="EGJ32917.1"/>
    </source>
</evidence>
<dbReference type="PANTHER" id="PTHR12697">
    <property type="entry name" value="PBS LYASE HEAT-LIKE PROTEIN"/>
    <property type="match status" value="1"/>
</dbReference>
<dbReference type="PANTHER" id="PTHR12697:SF5">
    <property type="entry name" value="DEOXYHYPUSINE HYDROXYLASE"/>
    <property type="match status" value="1"/>
</dbReference>
<sequence>MLTYLYTDIYYYLLMSTEELYQQLKHKNPRLRERAMRQIAAERTENTIPELMAILGDEDVVYRRAAVQTLGVIGLDAVPVLAETLTTSENNTVRASCAKALAAIALNYSEETFPTVGLQSLQTALKDPDPVVKISTVGALGTIGPPAFEALVAALDIDDIALQVAVLHALGSLGDERAMEVLSATAENQEADPYIRESAASSISRLEQVINFGSSRKRSP</sequence>
<accession>F4XQU2</accession>
<proteinExistence type="predicted"/>
<keyword evidence="2" id="KW-0605">Phycobilisome</keyword>
<dbReference type="HOGENOM" id="CLU_109847_0_0_3"/>
<evidence type="ECO:0000256" key="1">
    <source>
        <dbReference type="ARBA" id="ARBA00022549"/>
    </source>
</evidence>
<evidence type="ECO:0008006" key="5">
    <source>
        <dbReference type="Google" id="ProtNLM"/>
    </source>
</evidence>
<keyword evidence="1" id="KW-0042">Antenna complex</keyword>
<evidence type="ECO:0000313" key="4">
    <source>
        <dbReference type="Proteomes" id="UP000003959"/>
    </source>
</evidence>
<dbReference type="Pfam" id="PF13646">
    <property type="entry name" value="HEAT_2"/>
    <property type="match status" value="2"/>
</dbReference>
<gene>
    <name evidence="3" type="ORF">LYNGBM3L_56070</name>
</gene>
<dbReference type="GO" id="GO:0030089">
    <property type="term" value="C:phycobilisome"/>
    <property type="evidence" value="ECO:0007669"/>
    <property type="project" value="UniProtKB-KW"/>
</dbReference>
<dbReference type="InterPro" id="IPR011989">
    <property type="entry name" value="ARM-like"/>
</dbReference>
<dbReference type="SUPFAM" id="SSF48371">
    <property type="entry name" value="ARM repeat"/>
    <property type="match status" value="1"/>
</dbReference>
<dbReference type="InterPro" id="IPR004155">
    <property type="entry name" value="PBS_lyase_HEAT"/>
</dbReference>
<organism evidence="3 4">
    <name type="scientific">Moorena producens 3L</name>
    <dbReference type="NCBI Taxonomy" id="489825"/>
    <lineage>
        <taxon>Bacteria</taxon>
        <taxon>Bacillati</taxon>
        <taxon>Cyanobacteriota</taxon>
        <taxon>Cyanophyceae</taxon>
        <taxon>Coleofasciculales</taxon>
        <taxon>Coleofasciculaceae</taxon>
        <taxon>Moorena</taxon>
    </lineage>
</organism>
<reference evidence="4" key="1">
    <citation type="journal article" date="2011" name="Proc. Natl. Acad. Sci. U.S.A.">
        <title>Genomic insights into the physiology and ecology of the marine filamentous cyanobacterium Lyngbya majuscula.</title>
        <authorList>
            <person name="Jones A.C."/>
            <person name="Monroe E.A."/>
            <person name="Podell S."/>
            <person name="Hess W.R."/>
            <person name="Klages S."/>
            <person name="Esquenazi E."/>
            <person name="Niessen S."/>
            <person name="Hoover H."/>
            <person name="Rothmann M."/>
            <person name="Lasken R.S."/>
            <person name="Yates J.R.III."/>
            <person name="Reinhardt R."/>
            <person name="Kube M."/>
            <person name="Burkart M.D."/>
            <person name="Allen E.E."/>
            <person name="Dorrestein P.C."/>
            <person name="Gerwick W.H."/>
            <person name="Gerwick L."/>
        </authorList>
    </citation>
    <scope>NUCLEOTIDE SEQUENCE [LARGE SCALE GENOMIC DNA]</scope>
    <source>
        <strain evidence="4">3L</strain>
    </source>
</reference>
<name>F4XQU2_9CYAN</name>
<keyword evidence="4" id="KW-1185">Reference proteome</keyword>
<evidence type="ECO:0000256" key="2">
    <source>
        <dbReference type="ARBA" id="ARBA00022738"/>
    </source>
</evidence>
<dbReference type="Gene3D" id="1.25.10.10">
    <property type="entry name" value="Leucine-rich Repeat Variant"/>
    <property type="match status" value="2"/>
</dbReference>
<dbReference type="EMBL" id="GL890874">
    <property type="protein sequence ID" value="EGJ32917.1"/>
    <property type="molecule type" value="Genomic_DNA"/>
</dbReference>
<dbReference type="AlphaFoldDB" id="F4XQU2"/>
<dbReference type="InterPro" id="IPR016024">
    <property type="entry name" value="ARM-type_fold"/>
</dbReference>
<dbReference type="SMART" id="SM00567">
    <property type="entry name" value="EZ_HEAT"/>
    <property type="match status" value="5"/>
</dbReference>